<sequence>MRPVAALYRRFRWLLHELARFASVGAVAYVVQIATTNLFWAVFDLPSMVGQGLGALISMIVAFIGHRHWTFPHRARTGLHREYTLFFIMNGVGMLIQLLCVWVSVYVLGFDSQLANNISGNFIGVGLGTLFRYWSYKRWVFPEATGTASSGTSDTAEPEDPVHSG</sequence>
<dbReference type="Proteomes" id="UP000523007">
    <property type="component" value="Unassembled WGS sequence"/>
</dbReference>
<keyword evidence="3 7" id="KW-0812">Transmembrane</keyword>
<evidence type="ECO:0000259" key="8">
    <source>
        <dbReference type="Pfam" id="PF04138"/>
    </source>
</evidence>
<keyword evidence="5 7" id="KW-0472">Membrane</keyword>
<dbReference type="PANTHER" id="PTHR38459">
    <property type="entry name" value="PROPHAGE BACTOPRENOL-LINKED GLUCOSE TRANSLOCASE HOMOLOG"/>
    <property type="match status" value="1"/>
</dbReference>
<comment type="similarity">
    <text evidence="2">Belongs to the GtrA family.</text>
</comment>
<reference evidence="9 10" key="1">
    <citation type="submission" date="2020-08" db="EMBL/GenBank/DDBJ databases">
        <title>Sequencing the genomes of 1000 actinobacteria strains.</title>
        <authorList>
            <person name="Klenk H.-P."/>
        </authorList>
    </citation>
    <scope>NUCLEOTIDE SEQUENCE [LARGE SCALE GENOMIC DNA]</scope>
    <source>
        <strain evidence="9 10">DSM 102030</strain>
    </source>
</reference>
<evidence type="ECO:0000256" key="4">
    <source>
        <dbReference type="ARBA" id="ARBA00022989"/>
    </source>
</evidence>
<evidence type="ECO:0000313" key="10">
    <source>
        <dbReference type="Proteomes" id="UP000523007"/>
    </source>
</evidence>
<evidence type="ECO:0000256" key="7">
    <source>
        <dbReference type="SAM" id="Phobius"/>
    </source>
</evidence>
<organism evidence="9 10">
    <name type="scientific">Lipingzhangella halophila</name>
    <dbReference type="NCBI Taxonomy" id="1783352"/>
    <lineage>
        <taxon>Bacteria</taxon>
        <taxon>Bacillati</taxon>
        <taxon>Actinomycetota</taxon>
        <taxon>Actinomycetes</taxon>
        <taxon>Streptosporangiales</taxon>
        <taxon>Nocardiopsidaceae</taxon>
        <taxon>Lipingzhangella</taxon>
    </lineage>
</organism>
<evidence type="ECO:0000256" key="2">
    <source>
        <dbReference type="ARBA" id="ARBA00009399"/>
    </source>
</evidence>
<dbReference type="RefSeq" id="WP_184581625.1">
    <property type="nucleotide sequence ID" value="NZ_JACHJT010000001.1"/>
</dbReference>
<feature type="transmembrane region" description="Helical" evidence="7">
    <location>
        <begin position="114"/>
        <end position="134"/>
    </location>
</feature>
<keyword evidence="4 7" id="KW-1133">Transmembrane helix</keyword>
<evidence type="ECO:0000256" key="5">
    <source>
        <dbReference type="ARBA" id="ARBA00023136"/>
    </source>
</evidence>
<protein>
    <submittedName>
        <fullName evidence="9">Putative flippase GtrA</fullName>
    </submittedName>
</protein>
<comment type="subcellular location">
    <subcellularLocation>
        <location evidence="1">Membrane</location>
        <topology evidence="1">Multi-pass membrane protein</topology>
    </subcellularLocation>
</comment>
<dbReference type="GO" id="GO:0000271">
    <property type="term" value="P:polysaccharide biosynthetic process"/>
    <property type="evidence" value="ECO:0007669"/>
    <property type="project" value="InterPro"/>
</dbReference>
<feature type="transmembrane region" description="Helical" evidence="7">
    <location>
        <begin position="21"/>
        <end position="42"/>
    </location>
</feature>
<feature type="transmembrane region" description="Helical" evidence="7">
    <location>
        <begin position="48"/>
        <end position="65"/>
    </location>
</feature>
<gene>
    <name evidence="9" type="ORF">F4561_004776</name>
</gene>
<evidence type="ECO:0000256" key="6">
    <source>
        <dbReference type="SAM" id="MobiDB-lite"/>
    </source>
</evidence>
<feature type="transmembrane region" description="Helical" evidence="7">
    <location>
        <begin position="85"/>
        <end position="108"/>
    </location>
</feature>
<feature type="region of interest" description="Disordered" evidence="6">
    <location>
        <begin position="145"/>
        <end position="165"/>
    </location>
</feature>
<dbReference type="InterPro" id="IPR051401">
    <property type="entry name" value="GtrA_CellWall_Glycosyl"/>
</dbReference>
<dbReference type="Pfam" id="PF04138">
    <property type="entry name" value="GtrA_DPMS_TM"/>
    <property type="match status" value="1"/>
</dbReference>
<dbReference type="GO" id="GO:0005886">
    <property type="term" value="C:plasma membrane"/>
    <property type="evidence" value="ECO:0007669"/>
    <property type="project" value="TreeGrafter"/>
</dbReference>
<evidence type="ECO:0000256" key="1">
    <source>
        <dbReference type="ARBA" id="ARBA00004141"/>
    </source>
</evidence>
<evidence type="ECO:0000313" key="9">
    <source>
        <dbReference type="EMBL" id="MBB4933956.1"/>
    </source>
</evidence>
<proteinExistence type="inferred from homology"/>
<dbReference type="EMBL" id="JACHJT010000001">
    <property type="protein sequence ID" value="MBB4933956.1"/>
    <property type="molecule type" value="Genomic_DNA"/>
</dbReference>
<dbReference type="InterPro" id="IPR007267">
    <property type="entry name" value="GtrA_DPMS_TM"/>
</dbReference>
<feature type="domain" description="GtrA/DPMS transmembrane" evidence="8">
    <location>
        <begin position="20"/>
        <end position="141"/>
    </location>
</feature>
<name>A0A7W7RM21_9ACTN</name>
<feature type="compositionally biased region" description="Low complexity" evidence="6">
    <location>
        <begin position="145"/>
        <end position="155"/>
    </location>
</feature>
<dbReference type="AlphaFoldDB" id="A0A7W7RM21"/>
<accession>A0A7W7RM21</accession>
<dbReference type="PANTHER" id="PTHR38459:SF1">
    <property type="entry name" value="PROPHAGE BACTOPRENOL-LINKED GLUCOSE TRANSLOCASE HOMOLOG"/>
    <property type="match status" value="1"/>
</dbReference>
<evidence type="ECO:0000256" key="3">
    <source>
        <dbReference type="ARBA" id="ARBA00022692"/>
    </source>
</evidence>
<comment type="caution">
    <text evidence="9">The sequence shown here is derived from an EMBL/GenBank/DDBJ whole genome shotgun (WGS) entry which is preliminary data.</text>
</comment>
<keyword evidence="10" id="KW-1185">Reference proteome</keyword>